<evidence type="ECO:0000313" key="6">
    <source>
        <dbReference type="Proteomes" id="UP000030671"/>
    </source>
</evidence>
<evidence type="ECO:0000313" key="5">
    <source>
        <dbReference type="EMBL" id="ETW80715.1"/>
    </source>
</evidence>
<dbReference type="eggNOG" id="ENOG502S12R">
    <property type="taxonomic scope" value="Eukaryota"/>
</dbReference>
<dbReference type="KEGG" id="hir:HETIRDRAFT_452244"/>
<dbReference type="PANTHER" id="PTHR47706:SF4">
    <property type="entry name" value="NMRA-LIKE DOMAIN-CONTAINING PROTEIN"/>
    <property type="match status" value="1"/>
</dbReference>
<sequence>MPFSTFAIAGVGNIGSFITEELLKQKDAGKAAEVVVLTRSTSTNDATKELAAKGAKIAPVDYTSKASLTAALAGVEVVICTFSHLFLEGEQILAEAAKAAGARLFVPSEFGNPTENAEHGPLVAKKNFQGKLREIGLPYALFFTGPWTDFCFVGFMGLDLTSGKVIAGGDGNVPISWTSRRDVGRFVAYALTTLPSEKIAGRTFRVEGERASLNEIYKAYEAKTGKKLEVTYKSIPDLQTAFASNPQDIASILHFAWALGGGVVGKVEDVTNGEFPAFNPGKVLEVLKV</sequence>
<dbReference type="SUPFAM" id="SSF51735">
    <property type="entry name" value="NAD(P)-binding Rossmann-fold domains"/>
    <property type="match status" value="1"/>
</dbReference>
<comment type="similarity">
    <text evidence="1">Belongs to the NmrA-type oxidoreductase family. Isoflavone reductase subfamily.</text>
</comment>
<dbReference type="STRING" id="747525.W4K5T7"/>
<dbReference type="HOGENOM" id="CLU_044876_6_1_1"/>
<dbReference type="InterPro" id="IPR051609">
    <property type="entry name" value="NmrA/Isoflavone_reductase-like"/>
</dbReference>
<evidence type="ECO:0000256" key="3">
    <source>
        <dbReference type="ARBA" id="ARBA00023002"/>
    </source>
</evidence>
<gene>
    <name evidence="5" type="ORF">HETIRDRAFT_452244</name>
</gene>
<evidence type="ECO:0000256" key="1">
    <source>
        <dbReference type="ARBA" id="ARBA00005725"/>
    </source>
</evidence>
<dbReference type="AlphaFoldDB" id="W4K5T7"/>
<feature type="domain" description="NmrA-like" evidence="4">
    <location>
        <begin position="8"/>
        <end position="238"/>
    </location>
</feature>
<dbReference type="Pfam" id="PF05368">
    <property type="entry name" value="NmrA"/>
    <property type="match status" value="1"/>
</dbReference>
<evidence type="ECO:0000256" key="2">
    <source>
        <dbReference type="ARBA" id="ARBA00022857"/>
    </source>
</evidence>
<dbReference type="RefSeq" id="XP_009547431.1">
    <property type="nucleotide sequence ID" value="XM_009549136.1"/>
</dbReference>
<organism evidence="5 6">
    <name type="scientific">Heterobasidion irregulare (strain TC 32-1)</name>
    <dbReference type="NCBI Taxonomy" id="747525"/>
    <lineage>
        <taxon>Eukaryota</taxon>
        <taxon>Fungi</taxon>
        <taxon>Dikarya</taxon>
        <taxon>Basidiomycota</taxon>
        <taxon>Agaricomycotina</taxon>
        <taxon>Agaricomycetes</taxon>
        <taxon>Russulales</taxon>
        <taxon>Bondarzewiaceae</taxon>
        <taxon>Heterobasidion</taxon>
        <taxon>Heterobasidion annosum species complex</taxon>
    </lineage>
</organism>
<dbReference type="PANTHER" id="PTHR47706">
    <property type="entry name" value="NMRA-LIKE FAMILY PROTEIN"/>
    <property type="match status" value="1"/>
</dbReference>
<keyword evidence="3" id="KW-0560">Oxidoreductase</keyword>
<dbReference type="Gene3D" id="3.90.25.10">
    <property type="entry name" value="UDP-galactose 4-epimerase, domain 1"/>
    <property type="match status" value="1"/>
</dbReference>
<dbReference type="InParanoid" id="W4K5T7"/>
<accession>W4K5T7</accession>
<name>W4K5T7_HETIT</name>
<evidence type="ECO:0000259" key="4">
    <source>
        <dbReference type="Pfam" id="PF05368"/>
    </source>
</evidence>
<dbReference type="Gene3D" id="3.40.50.720">
    <property type="entry name" value="NAD(P)-binding Rossmann-like Domain"/>
    <property type="match status" value="1"/>
</dbReference>
<dbReference type="EMBL" id="KI925459">
    <property type="protein sequence ID" value="ETW80715.1"/>
    <property type="molecule type" value="Genomic_DNA"/>
</dbReference>
<keyword evidence="2" id="KW-0521">NADP</keyword>
<protein>
    <recommendedName>
        <fullName evidence="4">NmrA-like domain-containing protein</fullName>
    </recommendedName>
</protein>
<dbReference type="OrthoDB" id="9974981at2759"/>
<dbReference type="InterPro" id="IPR008030">
    <property type="entry name" value="NmrA-like"/>
</dbReference>
<proteinExistence type="inferred from homology"/>
<dbReference type="InterPro" id="IPR036291">
    <property type="entry name" value="NAD(P)-bd_dom_sf"/>
</dbReference>
<keyword evidence="6" id="KW-1185">Reference proteome</keyword>
<dbReference type="GeneID" id="20676235"/>
<dbReference type="Proteomes" id="UP000030671">
    <property type="component" value="Unassembled WGS sequence"/>
</dbReference>
<reference evidence="5 6" key="1">
    <citation type="journal article" date="2012" name="New Phytol.">
        <title>Insight into trade-off between wood decay and parasitism from the genome of a fungal forest pathogen.</title>
        <authorList>
            <person name="Olson A."/>
            <person name="Aerts A."/>
            <person name="Asiegbu F."/>
            <person name="Belbahri L."/>
            <person name="Bouzid O."/>
            <person name="Broberg A."/>
            <person name="Canback B."/>
            <person name="Coutinho P.M."/>
            <person name="Cullen D."/>
            <person name="Dalman K."/>
            <person name="Deflorio G."/>
            <person name="van Diepen L.T."/>
            <person name="Dunand C."/>
            <person name="Duplessis S."/>
            <person name="Durling M."/>
            <person name="Gonthier P."/>
            <person name="Grimwood J."/>
            <person name="Fossdal C.G."/>
            <person name="Hansson D."/>
            <person name="Henrissat B."/>
            <person name="Hietala A."/>
            <person name="Himmelstrand K."/>
            <person name="Hoffmeister D."/>
            <person name="Hogberg N."/>
            <person name="James T.Y."/>
            <person name="Karlsson M."/>
            <person name="Kohler A."/>
            <person name="Kues U."/>
            <person name="Lee Y.H."/>
            <person name="Lin Y.C."/>
            <person name="Lind M."/>
            <person name="Lindquist E."/>
            <person name="Lombard V."/>
            <person name="Lucas S."/>
            <person name="Lunden K."/>
            <person name="Morin E."/>
            <person name="Murat C."/>
            <person name="Park J."/>
            <person name="Raffaello T."/>
            <person name="Rouze P."/>
            <person name="Salamov A."/>
            <person name="Schmutz J."/>
            <person name="Solheim H."/>
            <person name="Stahlberg J."/>
            <person name="Velez H."/>
            <person name="de Vries R.P."/>
            <person name="Wiebenga A."/>
            <person name="Woodward S."/>
            <person name="Yakovlev I."/>
            <person name="Garbelotto M."/>
            <person name="Martin F."/>
            <person name="Grigoriev I.V."/>
            <person name="Stenlid J."/>
        </authorList>
    </citation>
    <scope>NUCLEOTIDE SEQUENCE [LARGE SCALE GENOMIC DNA]</scope>
    <source>
        <strain evidence="5 6">TC 32-1</strain>
    </source>
</reference>
<dbReference type="GO" id="GO:0016491">
    <property type="term" value="F:oxidoreductase activity"/>
    <property type="evidence" value="ECO:0007669"/>
    <property type="project" value="UniProtKB-KW"/>
</dbReference>